<evidence type="ECO:0000313" key="3">
    <source>
        <dbReference type="EMBL" id="ROO25667.1"/>
    </source>
</evidence>
<dbReference type="Gene3D" id="3.40.50.300">
    <property type="entry name" value="P-loop containing nucleotide triphosphate hydrolases"/>
    <property type="match status" value="1"/>
</dbReference>
<accession>A0A423PJ96</accession>
<dbReference type="EMBL" id="AYKG01000045">
    <property type="protein sequence ID" value="ROO25667.1"/>
    <property type="molecule type" value="Genomic_DNA"/>
</dbReference>
<dbReference type="SUPFAM" id="SSF53756">
    <property type="entry name" value="UDP-Glycosyltransferase/glycogen phosphorylase"/>
    <property type="match status" value="1"/>
</dbReference>
<feature type="domain" description="Glycosyltransferase subfamily 4-like N-terminal" evidence="2">
    <location>
        <begin position="33"/>
        <end position="211"/>
    </location>
</feature>
<name>A0A423PJ96_9GAMM</name>
<dbReference type="Pfam" id="PF00534">
    <property type="entry name" value="Glycos_transf_1"/>
    <property type="match status" value="1"/>
</dbReference>
<dbReference type="PANTHER" id="PTHR45947:SF3">
    <property type="entry name" value="SULFOQUINOVOSYL TRANSFERASE SQD2"/>
    <property type="match status" value="1"/>
</dbReference>
<dbReference type="InParanoid" id="A0A423PJ96"/>
<dbReference type="InterPro" id="IPR028098">
    <property type="entry name" value="Glyco_trans_4-like_N"/>
</dbReference>
<evidence type="ECO:0000259" key="2">
    <source>
        <dbReference type="Pfam" id="PF13439"/>
    </source>
</evidence>
<evidence type="ECO:0000259" key="1">
    <source>
        <dbReference type="Pfam" id="PF00534"/>
    </source>
</evidence>
<dbReference type="PANTHER" id="PTHR45947">
    <property type="entry name" value="SULFOQUINOVOSYL TRANSFERASE SQD2"/>
    <property type="match status" value="1"/>
</dbReference>
<reference evidence="3 4" key="1">
    <citation type="submission" date="2013-10" db="EMBL/GenBank/DDBJ databases">
        <title>Salinisphaera japonica YTM-1 Genome Sequencing.</title>
        <authorList>
            <person name="Lai Q."/>
            <person name="Li C."/>
            <person name="Shao Z."/>
        </authorList>
    </citation>
    <scope>NUCLEOTIDE SEQUENCE [LARGE SCALE GENOMIC DNA]</scope>
    <source>
        <strain evidence="3 4">YTM-1</strain>
    </source>
</reference>
<dbReference type="Pfam" id="PF13439">
    <property type="entry name" value="Glyco_transf_4"/>
    <property type="match status" value="1"/>
</dbReference>
<dbReference type="Pfam" id="PF13469">
    <property type="entry name" value="Sulfotransfer_3"/>
    <property type="match status" value="1"/>
</dbReference>
<protein>
    <recommendedName>
        <fullName evidence="5">Glycosyltransferase subfamily 4-like N-terminal domain-containing protein</fullName>
    </recommendedName>
</protein>
<feature type="domain" description="Glycosyl transferase family 1" evidence="1">
    <location>
        <begin position="233"/>
        <end position="374"/>
    </location>
</feature>
<dbReference type="SUPFAM" id="SSF52540">
    <property type="entry name" value="P-loop containing nucleoside triphosphate hydrolases"/>
    <property type="match status" value="1"/>
</dbReference>
<gene>
    <name evidence="3" type="ORF">SAJA_12715</name>
</gene>
<sequence length="675" mass="75534">MQRVLHVLNYGWPHIDGYTVRSSGLITAQAQHLGLDVTVATSPFAPLTRAADRQFQTEAWHPGAQIHAARHRSDDDRVAEIKRFERPGIGLAPATQREFRAELASIVRRLSPDLIHVHHPHYVASVAIDVARAFDLPCVYELRCFNGDYDLGLASRYANLRGQLFNRHEAAVCRAADAVVTISDGLAGRIINTGVARERVFVVRNSVDTQRFSSGSRPSPYGTSRVRMGYACTFSPMEGLDLLVDAAANLSPQLRNRLEIVIAGDGADRERIEARIAERGLEATVKLPGFIPYGDMPDFYRGLDLFVVPRRDTPVAAATTPLKPLEARAAGVPMLVSDLPALRELLGDNAPDVRFVSPQAEALGRALAGFMHEPWSGASVGDHERSWSREVMRYRTVYATAQAIKSPNADRTTRIERANTTLRRVGRRAARRVVDSPLPGTTPLACHAVVCGFPRTGSTMLQMMIAAAVPDVRVFDGEIEAVWAARHALRNHRWMLTKNPRDIDTIDAVREFYSRRSAKAHFVVMLRDPRAVLTSKHAAYPSSRGYYVSFERWRRIYRRFRALAAAKDITTLRYEDLVVAPDRIQAQLEADIGWGRRAEFADYDRAVQKQALARDSMTEGALGGLRAVESSRIEQWRRSEHAPRIRAMLEAIPQMPDYLIELGYETDDAWRHDIV</sequence>
<dbReference type="InterPro" id="IPR027417">
    <property type="entry name" value="P-loop_NTPase"/>
</dbReference>
<comment type="caution">
    <text evidence="3">The sequence shown here is derived from an EMBL/GenBank/DDBJ whole genome shotgun (WGS) entry which is preliminary data.</text>
</comment>
<dbReference type="Gene3D" id="3.40.50.2000">
    <property type="entry name" value="Glycogen Phosphorylase B"/>
    <property type="match status" value="2"/>
</dbReference>
<keyword evidence="4" id="KW-1185">Reference proteome</keyword>
<dbReference type="GO" id="GO:0016757">
    <property type="term" value="F:glycosyltransferase activity"/>
    <property type="evidence" value="ECO:0007669"/>
    <property type="project" value="InterPro"/>
</dbReference>
<evidence type="ECO:0000313" key="4">
    <source>
        <dbReference type="Proteomes" id="UP000285310"/>
    </source>
</evidence>
<dbReference type="Proteomes" id="UP000285310">
    <property type="component" value="Unassembled WGS sequence"/>
</dbReference>
<proteinExistence type="predicted"/>
<dbReference type="AlphaFoldDB" id="A0A423PJ96"/>
<evidence type="ECO:0008006" key="5">
    <source>
        <dbReference type="Google" id="ProtNLM"/>
    </source>
</evidence>
<dbReference type="InterPro" id="IPR001296">
    <property type="entry name" value="Glyco_trans_1"/>
</dbReference>
<dbReference type="InterPro" id="IPR050194">
    <property type="entry name" value="Glycosyltransferase_grp1"/>
</dbReference>
<organism evidence="3 4">
    <name type="scientific">Salinisphaera japonica YTM-1</name>
    <dbReference type="NCBI Taxonomy" id="1209778"/>
    <lineage>
        <taxon>Bacteria</taxon>
        <taxon>Pseudomonadati</taxon>
        <taxon>Pseudomonadota</taxon>
        <taxon>Gammaproteobacteria</taxon>
        <taxon>Salinisphaerales</taxon>
        <taxon>Salinisphaeraceae</taxon>
        <taxon>Salinisphaera</taxon>
    </lineage>
</organism>